<proteinExistence type="predicted"/>
<dbReference type="AlphaFoldDB" id="A0A6J7GDW9"/>
<name>A0A6J7GDW9_9ZZZZ</name>
<sequence>MTTDRTDPEIVDAVPADEDPTELWASTHPRTFDERAESLLSVVAAQAGLSEYVAVHQNRDQIEASARDWLRAAGVDELLWRLDQACERLQDAWGREQAQAERAEQLHAALQASRAQGRRGRDAASLARTELASGTSRAIDAHPGAAFADDVLANYLDGKPLAAERPDADQRWADGAARTPAAEPTTADLLRELARTETRIAHSLAQVVERIANPLVVVQADGPTGDR</sequence>
<evidence type="ECO:0000313" key="2">
    <source>
        <dbReference type="EMBL" id="CAB4906437.1"/>
    </source>
</evidence>
<protein>
    <submittedName>
        <fullName evidence="2">Unannotated protein</fullName>
    </submittedName>
</protein>
<organism evidence="2">
    <name type="scientific">freshwater metagenome</name>
    <dbReference type="NCBI Taxonomy" id="449393"/>
    <lineage>
        <taxon>unclassified sequences</taxon>
        <taxon>metagenomes</taxon>
        <taxon>ecological metagenomes</taxon>
    </lineage>
</organism>
<feature type="region of interest" description="Disordered" evidence="1">
    <location>
        <begin position="1"/>
        <end position="23"/>
    </location>
</feature>
<gene>
    <name evidence="2" type="ORF">UFOPK3564_00915</name>
</gene>
<reference evidence="2" key="1">
    <citation type="submission" date="2020-05" db="EMBL/GenBank/DDBJ databases">
        <authorList>
            <person name="Chiriac C."/>
            <person name="Salcher M."/>
            <person name="Ghai R."/>
            <person name="Kavagutti S V."/>
        </authorList>
    </citation>
    <scope>NUCLEOTIDE SEQUENCE</scope>
</reference>
<dbReference type="EMBL" id="CAFBMK010000036">
    <property type="protein sequence ID" value="CAB4906437.1"/>
    <property type="molecule type" value="Genomic_DNA"/>
</dbReference>
<evidence type="ECO:0000256" key="1">
    <source>
        <dbReference type="SAM" id="MobiDB-lite"/>
    </source>
</evidence>
<accession>A0A6J7GDW9</accession>